<reference evidence="1 2" key="1">
    <citation type="journal article" date="2018" name="Biotechnol. Adv.">
        <title>Improved genomic resources and new bioinformatic workflow for the carcinogenic parasite Clonorchis sinensis: Biotechnological implications.</title>
        <authorList>
            <person name="Wang D."/>
            <person name="Korhonen P.K."/>
            <person name="Gasser R.B."/>
            <person name="Young N.D."/>
        </authorList>
    </citation>
    <scope>NUCLEOTIDE SEQUENCE [LARGE SCALE GENOMIC DNA]</scope>
    <source>
        <strain evidence="1">Cs-k2</strain>
    </source>
</reference>
<sequence length="76" mass="8852">MPNTAISLTTGDADAYSHLTTYLRLKQTVRMRRDRNRFSNPWVRKHCRPFWTDTTAVCLPTELLGLEKPTQFLGQK</sequence>
<dbReference type="EMBL" id="NIRI02000042">
    <property type="protein sequence ID" value="KAG5447391.1"/>
    <property type="molecule type" value="Genomic_DNA"/>
</dbReference>
<comment type="caution">
    <text evidence="1">The sequence shown here is derived from an EMBL/GenBank/DDBJ whole genome shotgun (WGS) entry which is preliminary data.</text>
</comment>
<proteinExistence type="predicted"/>
<reference evidence="1 2" key="2">
    <citation type="journal article" date="2021" name="Genomics">
        <title>High-quality reference genome for Clonorchis sinensis.</title>
        <authorList>
            <person name="Young N.D."/>
            <person name="Stroehlein A.J."/>
            <person name="Kinkar L."/>
            <person name="Wang T."/>
            <person name="Sohn W.M."/>
            <person name="Chang B.C.H."/>
            <person name="Kaur P."/>
            <person name="Weisz D."/>
            <person name="Dudchenko O."/>
            <person name="Aiden E.L."/>
            <person name="Korhonen P.K."/>
            <person name="Gasser R.B."/>
        </authorList>
    </citation>
    <scope>NUCLEOTIDE SEQUENCE [LARGE SCALE GENOMIC DNA]</scope>
    <source>
        <strain evidence="1">Cs-k2</strain>
    </source>
</reference>
<keyword evidence="2" id="KW-1185">Reference proteome</keyword>
<accession>A0A3R7D8Z7</accession>
<dbReference type="AlphaFoldDB" id="A0A3R7D8Z7"/>
<organism evidence="1 2">
    <name type="scientific">Clonorchis sinensis</name>
    <name type="common">Chinese liver fluke</name>
    <dbReference type="NCBI Taxonomy" id="79923"/>
    <lineage>
        <taxon>Eukaryota</taxon>
        <taxon>Metazoa</taxon>
        <taxon>Spiralia</taxon>
        <taxon>Lophotrochozoa</taxon>
        <taxon>Platyhelminthes</taxon>
        <taxon>Trematoda</taxon>
        <taxon>Digenea</taxon>
        <taxon>Opisthorchiida</taxon>
        <taxon>Opisthorchiata</taxon>
        <taxon>Opisthorchiidae</taxon>
        <taxon>Clonorchis</taxon>
    </lineage>
</organism>
<gene>
    <name evidence="1" type="ORF">CSKR_113800</name>
</gene>
<dbReference type="InParanoid" id="A0A3R7D8Z7"/>
<dbReference type="Proteomes" id="UP000286415">
    <property type="component" value="Unassembled WGS sequence"/>
</dbReference>
<protein>
    <submittedName>
        <fullName evidence="1">Uncharacterized protein</fullName>
    </submittedName>
</protein>
<evidence type="ECO:0000313" key="1">
    <source>
        <dbReference type="EMBL" id="KAG5447391.1"/>
    </source>
</evidence>
<evidence type="ECO:0000313" key="2">
    <source>
        <dbReference type="Proteomes" id="UP000286415"/>
    </source>
</evidence>
<name>A0A3R7D8Z7_CLOSI</name>